<name>A0ACB9LRW4_BAUVA</name>
<organism evidence="1 2">
    <name type="scientific">Bauhinia variegata</name>
    <name type="common">Purple orchid tree</name>
    <name type="synonym">Phanera variegata</name>
    <dbReference type="NCBI Taxonomy" id="167791"/>
    <lineage>
        <taxon>Eukaryota</taxon>
        <taxon>Viridiplantae</taxon>
        <taxon>Streptophyta</taxon>
        <taxon>Embryophyta</taxon>
        <taxon>Tracheophyta</taxon>
        <taxon>Spermatophyta</taxon>
        <taxon>Magnoliopsida</taxon>
        <taxon>eudicotyledons</taxon>
        <taxon>Gunneridae</taxon>
        <taxon>Pentapetalae</taxon>
        <taxon>rosids</taxon>
        <taxon>fabids</taxon>
        <taxon>Fabales</taxon>
        <taxon>Fabaceae</taxon>
        <taxon>Cercidoideae</taxon>
        <taxon>Cercideae</taxon>
        <taxon>Bauhiniinae</taxon>
        <taxon>Bauhinia</taxon>
    </lineage>
</organism>
<evidence type="ECO:0000313" key="1">
    <source>
        <dbReference type="EMBL" id="KAI4314147.1"/>
    </source>
</evidence>
<accession>A0ACB9LRW4</accession>
<reference evidence="1 2" key="1">
    <citation type="journal article" date="2022" name="DNA Res.">
        <title>Chromosomal-level genome assembly of the orchid tree Bauhinia variegata (Leguminosae; Cercidoideae) supports the allotetraploid origin hypothesis of Bauhinia.</title>
        <authorList>
            <person name="Zhong Y."/>
            <person name="Chen Y."/>
            <person name="Zheng D."/>
            <person name="Pang J."/>
            <person name="Liu Y."/>
            <person name="Luo S."/>
            <person name="Meng S."/>
            <person name="Qian L."/>
            <person name="Wei D."/>
            <person name="Dai S."/>
            <person name="Zhou R."/>
        </authorList>
    </citation>
    <scope>NUCLEOTIDE SEQUENCE [LARGE SCALE GENOMIC DNA]</scope>
    <source>
        <strain evidence="1">BV-YZ2020</strain>
    </source>
</reference>
<evidence type="ECO:0000313" key="2">
    <source>
        <dbReference type="Proteomes" id="UP000828941"/>
    </source>
</evidence>
<dbReference type="Proteomes" id="UP000828941">
    <property type="component" value="Chromosome 11"/>
</dbReference>
<sequence length="502" mass="54345">MSEVKEPAIKLFGRTISLPFNPQNSANDSSLPASEDCSLNSPISSSSSPREENCELREPQARGDKELSPGKELTSVQEDAASHQTREDLKSPTTSSGIFENPKTPSAERETSLLKSSDNGEQSETSIGQEKTLKKPDKILPCPRCNSMDTKFCYYNNYNVNQPRHFCRNCQRYWTAGGTMRNVPVGAGRRKNKSSSASHYHHIMVPEPLQTPKANVANGLHPVLGNGAAFVTFGTDSPLCDSMSSVLNIGEKAHNGVLNGFHLPDQQNSYAYFGREHNREGHSAGASASVTASNSSEKRASAGLQESVDESYQGFPPQLPCFPSSPWPYPWGSAQWNSPMPSPAFCPPAIPVPFYPSPSYWGCTLPASWNIPCMSPQSSVSHSSSGSGPNSPTLGKHSRDGNILSPANSQKDKPDKESNNNSESNVLIPKTLRINDPSEAAKSSIWSTLGIKNEKGNSLKGGGFFKSFLSQGDDNNHTVEASLVLQANPAALSRSRTFHERT</sequence>
<dbReference type="EMBL" id="CM039436">
    <property type="protein sequence ID" value="KAI4314147.1"/>
    <property type="molecule type" value="Genomic_DNA"/>
</dbReference>
<comment type="caution">
    <text evidence="1">The sequence shown here is derived from an EMBL/GenBank/DDBJ whole genome shotgun (WGS) entry which is preliminary data.</text>
</comment>
<proteinExistence type="predicted"/>
<protein>
    <submittedName>
        <fullName evidence="1">Uncharacterized protein</fullName>
    </submittedName>
</protein>
<keyword evidence="2" id="KW-1185">Reference proteome</keyword>
<gene>
    <name evidence="1" type="ORF">L6164_027083</name>
</gene>